<protein>
    <recommendedName>
        <fullName evidence="3">UBC core domain-containing protein</fullName>
    </recommendedName>
</protein>
<dbReference type="Gene3D" id="3.10.110.10">
    <property type="entry name" value="Ubiquitin Conjugating Enzyme"/>
    <property type="match status" value="1"/>
</dbReference>
<evidence type="ECO:0000313" key="5">
    <source>
        <dbReference type="Proteomes" id="UP000054302"/>
    </source>
</evidence>
<name>A0A0D2AEY5_EXOME</name>
<dbReference type="VEuPathDB" id="FungiDB:PV10_01219"/>
<proteinExistence type="predicted"/>
<dbReference type="PROSITE" id="PS50127">
    <property type="entry name" value="UBC_2"/>
    <property type="match status" value="1"/>
</dbReference>
<dbReference type="SUPFAM" id="SSF54495">
    <property type="entry name" value="UBC-like"/>
    <property type="match status" value="1"/>
</dbReference>
<feature type="compositionally biased region" description="Basic residues" evidence="2">
    <location>
        <begin position="8"/>
        <end position="21"/>
    </location>
</feature>
<gene>
    <name evidence="4" type="ORF">PV10_01219</name>
</gene>
<dbReference type="EMBL" id="KN847520">
    <property type="protein sequence ID" value="KIV97468.1"/>
    <property type="molecule type" value="Genomic_DNA"/>
</dbReference>
<evidence type="ECO:0000259" key="3">
    <source>
        <dbReference type="PROSITE" id="PS50127"/>
    </source>
</evidence>
<dbReference type="RefSeq" id="XP_016229042.1">
    <property type="nucleotide sequence ID" value="XM_016365393.1"/>
</dbReference>
<dbReference type="SMART" id="SM00212">
    <property type="entry name" value="UBCc"/>
    <property type="match status" value="1"/>
</dbReference>
<dbReference type="HOGENOM" id="CLU_1077817_0_0_1"/>
<keyword evidence="5" id="KW-1185">Reference proteome</keyword>
<evidence type="ECO:0000256" key="2">
    <source>
        <dbReference type="SAM" id="MobiDB-lite"/>
    </source>
</evidence>
<reference evidence="4 5" key="1">
    <citation type="submission" date="2015-01" db="EMBL/GenBank/DDBJ databases">
        <title>The Genome Sequence of Exophiala mesophila CBS40295.</title>
        <authorList>
            <consortium name="The Broad Institute Genomics Platform"/>
            <person name="Cuomo C."/>
            <person name="de Hoog S."/>
            <person name="Gorbushina A."/>
            <person name="Stielow B."/>
            <person name="Teixiera M."/>
            <person name="Abouelleil A."/>
            <person name="Chapman S.B."/>
            <person name="Priest M."/>
            <person name="Young S.K."/>
            <person name="Wortman J."/>
            <person name="Nusbaum C."/>
            <person name="Birren B."/>
        </authorList>
    </citation>
    <scope>NUCLEOTIDE SEQUENCE [LARGE SCALE GENOMIC DNA]</scope>
    <source>
        <strain evidence="4 5">CBS 40295</strain>
    </source>
</reference>
<dbReference type="STRING" id="212818.A0A0D2AEY5"/>
<dbReference type="InterPro" id="IPR050113">
    <property type="entry name" value="Ub_conjugating_enzyme"/>
</dbReference>
<dbReference type="InterPro" id="IPR016135">
    <property type="entry name" value="UBQ-conjugating_enzyme/RWD"/>
</dbReference>
<dbReference type="OrthoDB" id="9973183at2759"/>
<dbReference type="CDD" id="cd23812">
    <property type="entry name" value="UBCc_ScPEX4-like"/>
    <property type="match status" value="1"/>
</dbReference>
<dbReference type="PANTHER" id="PTHR24067">
    <property type="entry name" value="UBIQUITIN-CONJUGATING ENZYME E2"/>
    <property type="match status" value="1"/>
</dbReference>
<dbReference type="InterPro" id="IPR000608">
    <property type="entry name" value="UBC"/>
</dbReference>
<feature type="region of interest" description="Disordered" evidence="2">
    <location>
        <begin position="1"/>
        <end position="27"/>
    </location>
</feature>
<evidence type="ECO:0000256" key="1">
    <source>
        <dbReference type="ARBA" id="ARBA00022786"/>
    </source>
</evidence>
<organism evidence="4 5">
    <name type="scientific">Exophiala mesophila</name>
    <name type="common">Black yeast-like fungus</name>
    <dbReference type="NCBI Taxonomy" id="212818"/>
    <lineage>
        <taxon>Eukaryota</taxon>
        <taxon>Fungi</taxon>
        <taxon>Dikarya</taxon>
        <taxon>Ascomycota</taxon>
        <taxon>Pezizomycotina</taxon>
        <taxon>Eurotiomycetes</taxon>
        <taxon>Chaetothyriomycetidae</taxon>
        <taxon>Chaetothyriales</taxon>
        <taxon>Herpotrichiellaceae</taxon>
        <taxon>Exophiala</taxon>
    </lineage>
</organism>
<sequence>MSFFRETRHSHHTYGRPRTRNRSPSTVSAYPSLTAIGSLFSRTARTKKLGYSAVSDIDSTRRSIMSFSEVGGRKAAGSSSGKTALKRLTRELQTLAQSPPESALHLGPSDESDLFHWEAVLKGPRDVASPYHGGLWLLDITVPPNYPNAPPKIKFVTPICHPNVHFSTGEICLTLLSGKDWTAAYNLGTTISAIQQLLSDPGNDSPLNVDIANLYREHDDIAAEGLIRFWTGEKRWAGEGKAGFISEKFKGSGGKLGE</sequence>
<dbReference type="GeneID" id="27319064"/>
<accession>A0A0D2AEY5</accession>
<dbReference type="Proteomes" id="UP000054302">
    <property type="component" value="Unassembled WGS sequence"/>
</dbReference>
<feature type="domain" description="UBC core" evidence="3">
    <location>
        <begin position="83"/>
        <end position="236"/>
    </location>
</feature>
<evidence type="ECO:0000313" key="4">
    <source>
        <dbReference type="EMBL" id="KIV97468.1"/>
    </source>
</evidence>
<dbReference type="Pfam" id="PF00179">
    <property type="entry name" value="UQ_con"/>
    <property type="match status" value="1"/>
</dbReference>
<keyword evidence="1" id="KW-0833">Ubl conjugation pathway</keyword>
<dbReference type="AlphaFoldDB" id="A0A0D2AEY5"/>